<accession>A0ABR5FB53</accession>
<comment type="caution">
    <text evidence="1">The sequence shown here is derived from an EMBL/GenBank/DDBJ whole genome shotgun (WGS) entry which is preliminary data.</text>
</comment>
<gene>
    <name evidence="1" type="ORF">ABW16_19545</name>
</gene>
<keyword evidence="1" id="KW-0503">Monooxygenase</keyword>
<dbReference type="PANTHER" id="PTHR42877:SF4">
    <property type="entry name" value="FAD_NAD(P)-BINDING DOMAIN-CONTAINING PROTEIN-RELATED"/>
    <property type="match status" value="1"/>
</dbReference>
<dbReference type="Gene3D" id="3.50.50.60">
    <property type="entry name" value="FAD/NAD(P)-binding domain"/>
    <property type="match status" value="2"/>
</dbReference>
<sequence>MSQIRGRGVSPKPDKPTVAVIGAGPGGIAMGTALAAGDYEFAIFDRNDGFGGTWRKNTYPGAACDVPSHFYSFSFALNPWWSKTFANQPEILAYLEAVADDHGLRSHLIPNTSVSTLRWSDADGLWFVHTDDARTYQFDVVISAVGMLDVPNLPDIPGADSFRGRIFHSSAWDHSRSTAGERVASIGTGASAVQYVPAIARETEHLTVFQRTPIWVAPRPDEPFTPEQQQLFARHPEEARKLRNAACEQYEMADFAENARQTRDSTEMARKYLHRKIADPVLRAKLTPDYPVGCKRPLLSADWWPTFTLPNVTLETSPIVEFTTDGLRTADGAEHPADTVIYGTGFRAADYLSSLDVVGRGGARLREVWKDGAEAYLGTAIPGYPNLFTLYGPNTNGVTSIIHILEVQTAYVRQLLDSMSQRRLRSVEVRREVHTRYNAEIQAAMQGKVWLANCNNYYRHPSGKIVTQFPYSGMAFADLLRTVRLEDYHLSTADTTLTVI</sequence>
<evidence type="ECO:0000313" key="1">
    <source>
        <dbReference type="EMBL" id="KLO26494.1"/>
    </source>
</evidence>
<dbReference type="EMBL" id="LDPO01000021">
    <property type="protein sequence ID" value="KLO26494.1"/>
    <property type="molecule type" value="Genomic_DNA"/>
</dbReference>
<name>A0ABR5FB53_9MYCO</name>
<dbReference type="InterPro" id="IPR036188">
    <property type="entry name" value="FAD/NAD-bd_sf"/>
</dbReference>
<evidence type="ECO:0000313" key="2">
    <source>
        <dbReference type="Proteomes" id="UP000036464"/>
    </source>
</evidence>
<reference evidence="1 2" key="1">
    <citation type="submission" date="2015-05" db="EMBL/GenBank/DDBJ databases">
        <title>Genome sequence of Mycobacterium heraklionense Davo strain.</title>
        <authorList>
            <person name="Greninger A.L."/>
            <person name="Cunningham G."/>
            <person name="Miller S."/>
        </authorList>
    </citation>
    <scope>NUCLEOTIDE SEQUENCE [LARGE SCALE GENOMIC DNA]</scope>
    <source>
        <strain evidence="1 2">Davo</strain>
    </source>
</reference>
<dbReference type="GO" id="GO:0004497">
    <property type="term" value="F:monooxygenase activity"/>
    <property type="evidence" value="ECO:0007669"/>
    <property type="project" value="UniProtKB-KW"/>
</dbReference>
<dbReference type="PANTHER" id="PTHR42877">
    <property type="entry name" value="L-ORNITHINE N(5)-MONOOXYGENASE-RELATED"/>
    <property type="match status" value="1"/>
</dbReference>
<keyword evidence="1" id="KW-0560">Oxidoreductase</keyword>
<proteinExistence type="predicted"/>
<dbReference type="Proteomes" id="UP000036464">
    <property type="component" value="Unassembled WGS sequence"/>
</dbReference>
<organism evidence="1 2">
    <name type="scientific">Mycolicibacter heraklionensis</name>
    <dbReference type="NCBI Taxonomy" id="512402"/>
    <lineage>
        <taxon>Bacteria</taxon>
        <taxon>Bacillati</taxon>
        <taxon>Actinomycetota</taxon>
        <taxon>Actinomycetes</taxon>
        <taxon>Mycobacteriales</taxon>
        <taxon>Mycobacteriaceae</taxon>
        <taxon>Mycolicibacter</taxon>
    </lineage>
</organism>
<dbReference type="Pfam" id="PF13738">
    <property type="entry name" value="Pyr_redox_3"/>
    <property type="match status" value="1"/>
</dbReference>
<dbReference type="InterPro" id="IPR051209">
    <property type="entry name" value="FAD-bind_Monooxygenase_sf"/>
</dbReference>
<dbReference type="SUPFAM" id="SSF51905">
    <property type="entry name" value="FAD/NAD(P)-binding domain"/>
    <property type="match status" value="2"/>
</dbReference>
<keyword evidence="2" id="KW-1185">Reference proteome</keyword>
<protein>
    <submittedName>
        <fullName evidence="1">Monooxygenase</fullName>
    </submittedName>
</protein>